<dbReference type="PANTHER" id="PTHR35529:SF1">
    <property type="entry name" value="MANGANESE EFFLUX PUMP MNTP-RELATED"/>
    <property type="match status" value="1"/>
</dbReference>
<feature type="transmembrane region" description="Helical" evidence="5">
    <location>
        <begin position="84"/>
        <end position="109"/>
    </location>
</feature>
<dbReference type="AlphaFoldDB" id="J9G2S1"/>
<reference evidence="6" key="1">
    <citation type="journal article" date="2012" name="PLoS ONE">
        <title>Gene sets for utilization of primary and secondary nutrition supplies in the distal gut of endangered iberian lynx.</title>
        <authorList>
            <person name="Alcaide M."/>
            <person name="Messina E."/>
            <person name="Richter M."/>
            <person name="Bargiela R."/>
            <person name="Peplies J."/>
            <person name="Huws S.A."/>
            <person name="Newbold C.J."/>
            <person name="Golyshin P.N."/>
            <person name="Simon M.A."/>
            <person name="Lopez G."/>
            <person name="Yakimov M.M."/>
            <person name="Ferrer M."/>
        </authorList>
    </citation>
    <scope>NUCLEOTIDE SEQUENCE</scope>
</reference>
<evidence type="ECO:0000256" key="4">
    <source>
        <dbReference type="ARBA" id="ARBA00023136"/>
    </source>
</evidence>
<evidence type="ECO:0000313" key="6">
    <source>
        <dbReference type="EMBL" id="EJX01517.1"/>
    </source>
</evidence>
<accession>J9G2S1</accession>
<gene>
    <name evidence="6" type="ORF">EVA_10377</name>
</gene>
<organism evidence="6">
    <name type="scientific">gut metagenome</name>
    <dbReference type="NCBI Taxonomy" id="749906"/>
    <lineage>
        <taxon>unclassified sequences</taxon>
        <taxon>metagenomes</taxon>
        <taxon>organismal metagenomes</taxon>
    </lineage>
</organism>
<evidence type="ECO:0000256" key="2">
    <source>
        <dbReference type="ARBA" id="ARBA00022692"/>
    </source>
</evidence>
<keyword evidence="2 5" id="KW-0812">Transmembrane</keyword>
<keyword evidence="3 5" id="KW-1133">Transmembrane helix</keyword>
<dbReference type="Pfam" id="PF02659">
    <property type="entry name" value="Mntp"/>
    <property type="match status" value="1"/>
</dbReference>
<evidence type="ECO:0000256" key="5">
    <source>
        <dbReference type="SAM" id="Phobius"/>
    </source>
</evidence>
<dbReference type="InterPro" id="IPR003810">
    <property type="entry name" value="Mntp/YtaF"/>
</dbReference>
<keyword evidence="4 5" id="KW-0472">Membrane</keyword>
<sequence length="122" mass="13327">MPVLGWLAAASFSELIKDYDHWIAFGLLTFLGVKMILECFKDEEEKSFDPSKLSVLLTLSVATSIDALTVGLTFAFISMTVADVFVAAGIIVAGSFLFTIAGNFLGSYVGKKFKFRLRLSVE</sequence>
<name>J9G2S1_9ZZZZ</name>
<proteinExistence type="predicted"/>
<dbReference type="PANTHER" id="PTHR35529">
    <property type="entry name" value="MANGANESE EFFLUX PUMP MNTP-RELATED"/>
    <property type="match status" value="1"/>
</dbReference>
<evidence type="ECO:0000256" key="1">
    <source>
        <dbReference type="ARBA" id="ARBA00022475"/>
    </source>
</evidence>
<comment type="caution">
    <text evidence="6">The sequence shown here is derived from an EMBL/GenBank/DDBJ whole genome shotgun (WGS) entry which is preliminary data.</text>
</comment>
<feature type="transmembrane region" description="Helical" evidence="5">
    <location>
        <begin position="22"/>
        <end position="41"/>
    </location>
</feature>
<feature type="transmembrane region" description="Helical" evidence="5">
    <location>
        <begin position="53"/>
        <end position="78"/>
    </location>
</feature>
<dbReference type="EMBL" id="AMCI01002927">
    <property type="protein sequence ID" value="EJX01517.1"/>
    <property type="molecule type" value="Genomic_DNA"/>
</dbReference>
<protein>
    <submittedName>
        <fullName evidence="6">Membrane protein containing DUF204</fullName>
    </submittedName>
</protein>
<keyword evidence="1" id="KW-1003">Cell membrane</keyword>
<evidence type="ECO:0000256" key="3">
    <source>
        <dbReference type="ARBA" id="ARBA00022989"/>
    </source>
</evidence>